<evidence type="ECO:0000313" key="2">
    <source>
        <dbReference type="Proteomes" id="UP001227192"/>
    </source>
</evidence>
<reference evidence="1" key="2">
    <citation type="journal article" date="2016" name="Fungal Biol.">
        <title>Ochratoxin A production by Penicillium thymicola.</title>
        <authorList>
            <person name="Nguyen H.D.T."/>
            <person name="McMullin D.R."/>
            <person name="Ponomareva E."/>
            <person name="Riley R."/>
            <person name="Pomraning K.R."/>
            <person name="Baker S.E."/>
            <person name="Seifert K.A."/>
        </authorList>
    </citation>
    <scope>NUCLEOTIDE SEQUENCE</scope>
    <source>
        <strain evidence="1">DAOM 180753</strain>
    </source>
</reference>
<gene>
    <name evidence="1" type="ORF">VN97_g293</name>
</gene>
<dbReference type="AlphaFoldDB" id="A0AAI9TT39"/>
<dbReference type="EMBL" id="LACB01000004">
    <property type="protein sequence ID" value="KAJ9492939.1"/>
    <property type="molecule type" value="Genomic_DNA"/>
</dbReference>
<proteinExistence type="predicted"/>
<name>A0AAI9TT39_PENTH</name>
<protein>
    <submittedName>
        <fullName evidence="1">Uncharacterized protein</fullName>
    </submittedName>
</protein>
<dbReference type="Proteomes" id="UP001227192">
    <property type="component" value="Unassembled WGS sequence"/>
</dbReference>
<reference evidence="1" key="1">
    <citation type="submission" date="2015-06" db="EMBL/GenBank/DDBJ databases">
        <authorList>
            <person name="Nguyen H."/>
        </authorList>
    </citation>
    <scope>NUCLEOTIDE SEQUENCE</scope>
    <source>
        <strain evidence="1">DAOM 180753</strain>
    </source>
</reference>
<comment type="caution">
    <text evidence="1">The sequence shown here is derived from an EMBL/GenBank/DDBJ whole genome shotgun (WGS) entry which is preliminary data.</text>
</comment>
<organism evidence="1 2">
    <name type="scientific">Penicillium thymicola</name>
    <dbReference type="NCBI Taxonomy" id="293382"/>
    <lineage>
        <taxon>Eukaryota</taxon>
        <taxon>Fungi</taxon>
        <taxon>Dikarya</taxon>
        <taxon>Ascomycota</taxon>
        <taxon>Pezizomycotina</taxon>
        <taxon>Eurotiomycetes</taxon>
        <taxon>Eurotiomycetidae</taxon>
        <taxon>Eurotiales</taxon>
        <taxon>Aspergillaceae</taxon>
        <taxon>Penicillium</taxon>
    </lineage>
</organism>
<evidence type="ECO:0000313" key="1">
    <source>
        <dbReference type="EMBL" id="KAJ9492939.1"/>
    </source>
</evidence>
<keyword evidence="2" id="KW-1185">Reference proteome</keyword>
<accession>A0AAI9TT39</accession>
<sequence length="265" mass="30753">MQYAILLKGIKTQEHEGWLDAPAFTPYKSVGWIPTPASIVDASNPHLVEWEYHYEALDKIRLKIPLADVNHEARDVAIEWARKQGIEVVFHDYRKCLVFLRPFDPMRDVIWVSGDAFEHFTNDCWGVHTSDNLENVYIPFRIGQFALPESVVMDRQSLDSLYDTISCFCSDIVMYIIAGKNPDYPSMFVDYKKVQSRWELCGAQEGEAFVWDRNNKRFDMKGGPRILQHGSYERVLEVIAVLAGILIRFMPYNNFEIRAVRAIRL</sequence>